<proteinExistence type="predicted"/>
<dbReference type="InterPro" id="IPR050490">
    <property type="entry name" value="Bact_solute-bd_prot1"/>
</dbReference>
<evidence type="ECO:0000256" key="3">
    <source>
        <dbReference type="ARBA" id="ARBA00023136"/>
    </source>
</evidence>
<organism evidence="8 9">
    <name type="scientific">Schaedlerella arabinosiphila</name>
    <dbReference type="NCBI Taxonomy" id="2044587"/>
    <lineage>
        <taxon>Bacteria</taxon>
        <taxon>Bacillati</taxon>
        <taxon>Bacillota</taxon>
        <taxon>Clostridia</taxon>
        <taxon>Lachnospirales</taxon>
        <taxon>Lachnospiraceae</taxon>
        <taxon>Schaedlerella</taxon>
    </lineage>
</organism>
<keyword evidence="1" id="KW-1003">Cell membrane</keyword>
<keyword evidence="9" id="KW-1185">Reference proteome</keyword>
<feature type="compositionally biased region" description="Gly residues" evidence="6">
    <location>
        <begin position="26"/>
        <end position="41"/>
    </location>
</feature>
<reference evidence="8" key="1">
    <citation type="submission" date="2018-10" db="EMBL/GenBank/DDBJ databases">
        <title>Schaedlerella arabinophila gen. nov. sp. nov., isolated from the mouse intestinal tract and comparative analysis with the genome of the closely related altered Schaedler flora strain ASF502.</title>
        <authorList>
            <person name="Miyake S."/>
            <person name="Soh M."/>
            <person name="Seedorf H."/>
        </authorList>
    </citation>
    <scope>NUCLEOTIDE SEQUENCE [LARGE SCALE GENOMIC DNA]</scope>
    <source>
        <strain evidence="8">DSM 106076</strain>
    </source>
</reference>
<dbReference type="PROSITE" id="PS51257">
    <property type="entry name" value="PROKAR_LIPOPROTEIN"/>
    <property type="match status" value="1"/>
</dbReference>
<protein>
    <submittedName>
        <fullName evidence="8">Carbohydrate ABC transporter substrate-binding protein</fullName>
    </submittedName>
</protein>
<dbReference type="Gene3D" id="3.40.190.10">
    <property type="entry name" value="Periplasmic binding protein-like II"/>
    <property type="match status" value="1"/>
</dbReference>
<keyword evidence="2 7" id="KW-0732">Signal</keyword>
<feature type="signal peptide" evidence="7">
    <location>
        <begin position="1"/>
        <end position="21"/>
    </location>
</feature>
<dbReference type="InterPro" id="IPR006059">
    <property type="entry name" value="SBP"/>
</dbReference>
<dbReference type="AlphaFoldDB" id="A0A3R8KWW5"/>
<dbReference type="Proteomes" id="UP000274920">
    <property type="component" value="Unassembled WGS sequence"/>
</dbReference>
<keyword evidence="3" id="KW-0472">Membrane</keyword>
<evidence type="ECO:0000256" key="2">
    <source>
        <dbReference type="ARBA" id="ARBA00022729"/>
    </source>
</evidence>
<comment type="caution">
    <text evidence="8">The sequence shown here is derived from an EMBL/GenBank/DDBJ whole genome shotgun (WGS) entry which is preliminary data.</text>
</comment>
<evidence type="ECO:0000256" key="1">
    <source>
        <dbReference type="ARBA" id="ARBA00022475"/>
    </source>
</evidence>
<feature type="compositionally biased region" description="Basic and acidic residues" evidence="6">
    <location>
        <begin position="49"/>
        <end position="63"/>
    </location>
</feature>
<sequence length="467" mass="51165">MKKMLALLLAVCLTASFAACGAPSGNKGGKAYGGTDGGGTAGEPNGSAAKDEKADASSDASEDSKGKEIEISLWTYPVGNWGNPVVVAGLISDFMQKYPKILVSVKYLDYISGDEEIARAVEAGEAPDLVLEGPERLVAGWGNDGLMADLSDLWEEDGISDKIYENVRSACRHRSGEYYEFPICMTTHCMAINYEMFEEAGALQYIDEKNRTWTTEDFAEAVKALKAHGQEKVGIVYCGGQGGDQGTRALVNNLYGGTFTDPEHKEYTIDSAENIRALEFLRELDGISFEPDMVGENEISMFAGGELAMAFCWNVSMEISQTAMNPERAFDIFPMSFPTDDGTPNLQGGIWGFGAFDNGDEERLEAAKTFIRYMTGNEAQYVKSVQTALYWPVCEMDDIYVNDDIMREYSIFTKYLGDYYQVTPGWAQARTAWWHMLQDVGKGEPVDAAVKTFVETADGAAKAALEK</sequence>
<dbReference type="SUPFAM" id="SSF53850">
    <property type="entry name" value="Periplasmic binding protein-like II"/>
    <property type="match status" value="1"/>
</dbReference>
<evidence type="ECO:0000313" key="8">
    <source>
        <dbReference type="EMBL" id="RRK33573.1"/>
    </source>
</evidence>
<dbReference type="EMBL" id="RHJS01000002">
    <property type="protein sequence ID" value="RRK33573.1"/>
    <property type="molecule type" value="Genomic_DNA"/>
</dbReference>
<dbReference type="PANTHER" id="PTHR43649">
    <property type="entry name" value="ARABINOSE-BINDING PROTEIN-RELATED"/>
    <property type="match status" value="1"/>
</dbReference>
<evidence type="ECO:0000256" key="7">
    <source>
        <dbReference type="SAM" id="SignalP"/>
    </source>
</evidence>
<keyword evidence="4" id="KW-0564">Palmitate</keyword>
<dbReference type="RefSeq" id="WP_125128808.1">
    <property type="nucleotide sequence ID" value="NZ_RHJS01000002.1"/>
</dbReference>
<feature type="chain" id="PRO_5039091151" evidence="7">
    <location>
        <begin position="22"/>
        <end position="467"/>
    </location>
</feature>
<gene>
    <name evidence="8" type="ORF">EBB54_21120</name>
</gene>
<accession>A0A3R8KWW5</accession>
<evidence type="ECO:0000256" key="4">
    <source>
        <dbReference type="ARBA" id="ARBA00023139"/>
    </source>
</evidence>
<evidence type="ECO:0000313" key="9">
    <source>
        <dbReference type="Proteomes" id="UP000274920"/>
    </source>
</evidence>
<name>A0A3R8KWW5_9FIRM</name>
<feature type="region of interest" description="Disordered" evidence="6">
    <location>
        <begin position="25"/>
        <end position="63"/>
    </location>
</feature>
<evidence type="ECO:0000256" key="6">
    <source>
        <dbReference type="SAM" id="MobiDB-lite"/>
    </source>
</evidence>
<keyword evidence="5" id="KW-0449">Lipoprotein</keyword>
<dbReference type="PANTHER" id="PTHR43649:SF33">
    <property type="entry name" value="POLYGALACTURONAN_RHAMNOGALACTURONAN-BINDING PROTEIN YTCQ"/>
    <property type="match status" value="1"/>
</dbReference>
<evidence type="ECO:0000256" key="5">
    <source>
        <dbReference type="ARBA" id="ARBA00023288"/>
    </source>
</evidence>
<dbReference type="Pfam" id="PF01547">
    <property type="entry name" value="SBP_bac_1"/>
    <property type="match status" value="1"/>
</dbReference>